<reference evidence="1 2" key="1">
    <citation type="journal article" date="2017" name="Nat. Commun.">
        <title>Genome assembly with in vitro proximity ligation data and whole-genome triplication in lettuce.</title>
        <authorList>
            <person name="Reyes-Chin-Wo S."/>
            <person name="Wang Z."/>
            <person name="Yang X."/>
            <person name="Kozik A."/>
            <person name="Arikit S."/>
            <person name="Song C."/>
            <person name="Xia L."/>
            <person name="Froenicke L."/>
            <person name="Lavelle D.O."/>
            <person name="Truco M.J."/>
            <person name="Xia R."/>
            <person name="Zhu S."/>
            <person name="Xu C."/>
            <person name="Xu H."/>
            <person name="Xu X."/>
            <person name="Cox K."/>
            <person name="Korf I."/>
            <person name="Meyers B.C."/>
            <person name="Michelmore R.W."/>
        </authorList>
    </citation>
    <scope>NUCLEOTIDE SEQUENCE [LARGE SCALE GENOMIC DNA]</scope>
    <source>
        <strain evidence="2">cv. Salinas</strain>
        <tissue evidence="1">Seedlings</tissue>
    </source>
</reference>
<dbReference type="EMBL" id="NBSK02000004">
    <property type="protein sequence ID" value="KAJ0208615.1"/>
    <property type="molecule type" value="Genomic_DNA"/>
</dbReference>
<gene>
    <name evidence="1" type="ORF">LSAT_V11C400187690</name>
</gene>
<evidence type="ECO:0000313" key="2">
    <source>
        <dbReference type="Proteomes" id="UP000235145"/>
    </source>
</evidence>
<sequence length="196" mass="22503">MALHSLVLNPEDTTTTTTITKPIEELSTMVKPDQALYLITLKAHRFTMVLLPHLWTIFLQLDFPCLLQSNRLTFFLILLMEGIAPDSMHDYEQGENTDDEKKSIRQQLISCYETRLKTDVCDLDVGNYNPGKETLPRNCVESEQWCTSKKPGEIKVAKQAMLHGEIKMILMNIFGKYSLNFIKLAFMLKQLCFSHG</sequence>
<protein>
    <submittedName>
        <fullName evidence="1">Uncharacterized protein</fullName>
    </submittedName>
</protein>
<accession>A0A9R1XBX8</accession>
<evidence type="ECO:0000313" key="1">
    <source>
        <dbReference type="EMBL" id="KAJ0208615.1"/>
    </source>
</evidence>
<proteinExistence type="predicted"/>
<dbReference type="AlphaFoldDB" id="A0A9R1XBX8"/>
<organism evidence="1 2">
    <name type="scientific">Lactuca sativa</name>
    <name type="common">Garden lettuce</name>
    <dbReference type="NCBI Taxonomy" id="4236"/>
    <lineage>
        <taxon>Eukaryota</taxon>
        <taxon>Viridiplantae</taxon>
        <taxon>Streptophyta</taxon>
        <taxon>Embryophyta</taxon>
        <taxon>Tracheophyta</taxon>
        <taxon>Spermatophyta</taxon>
        <taxon>Magnoliopsida</taxon>
        <taxon>eudicotyledons</taxon>
        <taxon>Gunneridae</taxon>
        <taxon>Pentapetalae</taxon>
        <taxon>asterids</taxon>
        <taxon>campanulids</taxon>
        <taxon>Asterales</taxon>
        <taxon>Asteraceae</taxon>
        <taxon>Cichorioideae</taxon>
        <taxon>Cichorieae</taxon>
        <taxon>Lactucinae</taxon>
        <taxon>Lactuca</taxon>
    </lineage>
</organism>
<dbReference type="Proteomes" id="UP000235145">
    <property type="component" value="Unassembled WGS sequence"/>
</dbReference>
<comment type="caution">
    <text evidence="1">The sequence shown here is derived from an EMBL/GenBank/DDBJ whole genome shotgun (WGS) entry which is preliminary data.</text>
</comment>
<name>A0A9R1XBX8_LACSA</name>
<keyword evidence="2" id="KW-1185">Reference proteome</keyword>